<comment type="caution">
    <text evidence="1">The sequence shown here is derived from an EMBL/GenBank/DDBJ whole genome shotgun (WGS) entry which is preliminary data.</text>
</comment>
<proteinExistence type="predicted"/>
<sequence length="66" mass="7861">MFVNYFVKSLSFIGDILIILNLKIIHCETQISSQHLFFLFEVYVLDNPIYVPNTLNFQNIFYKIDI</sequence>
<dbReference type="AlphaFoldDB" id="N8YNR3"/>
<gene>
    <name evidence="1" type="ORF">F963_03036</name>
</gene>
<dbReference type="Proteomes" id="UP000013270">
    <property type="component" value="Unassembled WGS sequence"/>
</dbReference>
<dbReference type="PATRIC" id="fig|1217651.3.peg.2999"/>
<name>N8YNR3_ACIBZ</name>
<protein>
    <submittedName>
        <fullName evidence="1">Uncharacterized protein</fullName>
    </submittedName>
</protein>
<dbReference type="HOGENOM" id="CLU_2821218_0_0_6"/>
<reference evidence="1 2" key="1">
    <citation type="submission" date="2013-02" db="EMBL/GenBank/DDBJ databases">
        <title>The Genome Sequence of Acinetobacter bereziniae NIPH 3.</title>
        <authorList>
            <consortium name="The Broad Institute Genome Sequencing Platform"/>
            <consortium name="The Broad Institute Genome Sequencing Center for Infectious Disease"/>
            <person name="Cerqueira G."/>
            <person name="Feldgarden M."/>
            <person name="Courvalin P."/>
            <person name="Perichon B."/>
            <person name="Grillot-Courvalin C."/>
            <person name="Clermont D."/>
            <person name="Rocha E."/>
            <person name="Yoon E.-J."/>
            <person name="Nemec A."/>
            <person name="Walker B."/>
            <person name="Young S.K."/>
            <person name="Zeng Q."/>
            <person name="Gargeya S."/>
            <person name="Fitzgerald M."/>
            <person name="Haas B."/>
            <person name="Abouelleil A."/>
            <person name="Alvarado L."/>
            <person name="Arachchi H.M."/>
            <person name="Berlin A.M."/>
            <person name="Chapman S.B."/>
            <person name="Dewar J."/>
            <person name="Goldberg J."/>
            <person name="Griggs A."/>
            <person name="Gujja S."/>
            <person name="Hansen M."/>
            <person name="Howarth C."/>
            <person name="Imamovic A."/>
            <person name="Larimer J."/>
            <person name="McCowan C."/>
            <person name="Murphy C."/>
            <person name="Neiman D."/>
            <person name="Pearson M."/>
            <person name="Priest M."/>
            <person name="Roberts A."/>
            <person name="Saif S."/>
            <person name="Shea T."/>
            <person name="Sisk P."/>
            <person name="Sykes S."/>
            <person name="Wortman J."/>
            <person name="Nusbaum C."/>
            <person name="Birren B."/>
        </authorList>
    </citation>
    <scope>NUCLEOTIDE SEQUENCE [LARGE SCALE GENOMIC DNA]</scope>
    <source>
        <strain evidence="1 2">NIPH 3</strain>
    </source>
</reference>
<evidence type="ECO:0000313" key="2">
    <source>
        <dbReference type="Proteomes" id="UP000013270"/>
    </source>
</evidence>
<dbReference type="EMBL" id="APPK01000045">
    <property type="protein sequence ID" value="ENV20905.1"/>
    <property type="molecule type" value="Genomic_DNA"/>
</dbReference>
<evidence type="ECO:0000313" key="1">
    <source>
        <dbReference type="EMBL" id="ENV20905.1"/>
    </source>
</evidence>
<organism evidence="1 2">
    <name type="scientific">Acinetobacter bereziniae NIPH 3</name>
    <dbReference type="NCBI Taxonomy" id="1217651"/>
    <lineage>
        <taxon>Bacteria</taxon>
        <taxon>Pseudomonadati</taxon>
        <taxon>Pseudomonadota</taxon>
        <taxon>Gammaproteobacteria</taxon>
        <taxon>Moraxellales</taxon>
        <taxon>Moraxellaceae</taxon>
        <taxon>Acinetobacter</taxon>
    </lineage>
</organism>
<accession>N8YNR3</accession>